<evidence type="ECO:0000259" key="2">
    <source>
        <dbReference type="PROSITE" id="PS51886"/>
    </source>
</evidence>
<dbReference type="SMART" id="SM00875">
    <property type="entry name" value="BACK"/>
    <property type="match status" value="1"/>
</dbReference>
<dbReference type="EMBL" id="JAPDFW010000071">
    <property type="protein sequence ID" value="KAJ5073902.1"/>
    <property type="molecule type" value="Genomic_DNA"/>
</dbReference>
<dbReference type="Proteomes" id="UP001149090">
    <property type="component" value="Unassembled WGS sequence"/>
</dbReference>
<dbReference type="PROSITE" id="PS51886">
    <property type="entry name" value="TLDC"/>
    <property type="match status" value="1"/>
</dbReference>
<accession>A0A9Q0RB93</accession>
<keyword evidence="4" id="KW-1185">Reference proteome</keyword>
<dbReference type="CDD" id="cd18186">
    <property type="entry name" value="BTB_POZ_ZBTB_KLHL-like"/>
    <property type="match status" value="1"/>
</dbReference>
<dbReference type="SUPFAM" id="SSF54695">
    <property type="entry name" value="POZ domain"/>
    <property type="match status" value="1"/>
</dbReference>
<dbReference type="Pfam" id="PF07707">
    <property type="entry name" value="BACK"/>
    <property type="match status" value="1"/>
</dbReference>
<dbReference type="InterPro" id="IPR011333">
    <property type="entry name" value="SKP1/BTB/POZ_sf"/>
</dbReference>
<comment type="caution">
    <text evidence="3">The sequence shown here is derived from an EMBL/GenBank/DDBJ whole genome shotgun (WGS) entry which is preliminary data.</text>
</comment>
<dbReference type="PANTHER" id="PTHR45632">
    <property type="entry name" value="LD33804P"/>
    <property type="match status" value="1"/>
</dbReference>
<dbReference type="InterPro" id="IPR000210">
    <property type="entry name" value="BTB/POZ_dom"/>
</dbReference>
<protein>
    <submittedName>
        <fullName evidence="3">Pep-cterm sorting domain-containing protein</fullName>
    </submittedName>
</protein>
<dbReference type="PROSITE" id="PS50097">
    <property type="entry name" value="BTB"/>
    <property type="match status" value="1"/>
</dbReference>
<feature type="domain" description="TLDc" evidence="2">
    <location>
        <begin position="337"/>
        <end position="529"/>
    </location>
</feature>
<dbReference type="InterPro" id="IPR011705">
    <property type="entry name" value="BACK"/>
</dbReference>
<feature type="domain" description="BTB" evidence="1">
    <location>
        <begin position="26"/>
        <end position="98"/>
    </location>
</feature>
<dbReference type="OrthoDB" id="19132at2759"/>
<dbReference type="Gene3D" id="1.25.40.420">
    <property type="match status" value="1"/>
</dbReference>
<dbReference type="Pfam" id="PF00651">
    <property type="entry name" value="BTB"/>
    <property type="match status" value="1"/>
</dbReference>
<organism evidence="3 4">
    <name type="scientific">Anaeramoeba ignava</name>
    <name type="common">Anaerobic marine amoeba</name>
    <dbReference type="NCBI Taxonomy" id="1746090"/>
    <lineage>
        <taxon>Eukaryota</taxon>
        <taxon>Metamonada</taxon>
        <taxon>Anaeramoebidae</taxon>
        <taxon>Anaeramoeba</taxon>
    </lineage>
</organism>
<dbReference type="SMART" id="SM00584">
    <property type="entry name" value="TLDc"/>
    <property type="match status" value="1"/>
</dbReference>
<dbReference type="Gene3D" id="3.30.710.10">
    <property type="entry name" value="Potassium Channel Kv1.1, Chain A"/>
    <property type="match status" value="1"/>
</dbReference>
<gene>
    <name evidence="3" type="ORF">M0811_08175</name>
</gene>
<sequence length="533" mass="63447">MTKIYQNFSQLSNDLNKLLKEEQEYSDFEIIVNSPENIKSIFRCHRAILSSRTQYFRGLFRSRMKEYQEGKVEFDNISPEIMLQILQFIYNGKIEINQENAIELLIHSQKLLLFDLELFHYLDQFIMDNISVENAIDILNISVRHHRTDLYQFCLEFITENFDEILDCGFFYHLKITEWNTLLKRHDLWVQKEIKVFESIIKWAQFHNNLTFDIDWLSDQTDTENDDKKDEVASKIAEKMRDLFRNIRFCEMNSAEIEKISKMHLLPFDLEQDIQNFHKMSRNEQKKIFIKKYRQNQYQYEKQPQAPQLQQLQQKLQQESPQQLLVFHPRIAFRKSKIIAKKNKKFVEFLRKWIIDDEFFFSMDLGYSGSRDGFSAKAFHDACDDKGKSLVLIQTLENNIFGGYTQVGWMTQKEKWNSIQKNLDGKDFGCIEDPDAFLFALKNPYNYPPQKMHVKKEFSSFAIEYDFEGGPSFGKGVRNDLYINNGLKGGYSFLGICYEKPSEIQKFSHDFLAGSQNFQIQEIEIYFSFLDHK</sequence>
<dbReference type="SMART" id="SM00225">
    <property type="entry name" value="BTB"/>
    <property type="match status" value="1"/>
</dbReference>
<proteinExistence type="predicted"/>
<evidence type="ECO:0000259" key="1">
    <source>
        <dbReference type="PROSITE" id="PS50097"/>
    </source>
</evidence>
<dbReference type="Pfam" id="PF07534">
    <property type="entry name" value="TLD"/>
    <property type="match status" value="1"/>
</dbReference>
<dbReference type="InterPro" id="IPR006571">
    <property type="entry name" value="TLDc_dom"/>
</dbReference>
<evidence type="ECO:0000313" key="3">
    <source>
        <dbReference type="EMBL" id="KAJ5073902.1"/>
    </source>
</evidence>
<evidence type="ECO:0000313" key="4">
    <source>
        <dbReference type="Proteomes" id="UP001149090"/>
    </source>
</evidence>
<reference evidence="3" key="1">
    <citation type="submission" date="2022-10" db="EMBL/GenBank/DDBJ databases">
        <title>Novel sulphate-reducing endosymbionts in the free-living metamonad Anaeramoeba.</title>
        <authorList>
            <person name="Jerlstrom-Hultqvist J."/>
            <person name="Cepicka I."/>
            <person name="Gallot-Lavallee L."/>
            <person name="Salas-Leiva D."/>
            <person name="Curtis B.A."/>
            <person name="Zahonova K."/>
            <person name="Pipaliya S."/>
            <person name="Dacks J."/>
            <person name="Roger A.J."/>
        </authorList>
    </citation>
    <scope>NUCLEOTIDE SEQUENCE</scope>
    <source>
        <strain evidence="3">BMAN</strain>
    </source>
</reference>
<dbReference type="AlphaFoldDB" id="A0A9Q0RB93"/>
<name>A0A9Q0RB93_ANAIG</name>